<dbReference type="Proteomes" id="UP000324800">
    <property type="component" value="Unassembled WGS sequence"/>
</dbReference>
<evidence type="ECO:0000313" key="2">
    <source>
        <dbReference type="Proteomes" id="UP000324800"/>
    </source>
</evidence>
<proteinExistence type="predicted"/>
<dbReference type="EMBL" id="SNRW01009163">
    <property type="protein sequence ID" value="KAA6378403.1"/>
    <property type="molecule type" value="Genomic_DNA"/>
</dbReference>
<name>A0A5J4V7J4_9EUKA</name>
<sequence length="371" mass="43773">MLTIDAFSQGWRTTVKYENQVELIQHNFCRVKEIELTSNNKEIKAIYYGILRFESVLKKMQDQAVLIRSDNIIIVQNIRKWKAKESLIERIKHVFYLEKRPQIQIITICIPGELNSTTDSLFRLRTSGDYTLKDGIIQIICKKSYYMPQIDIFATQYNKLTNNYVIVYLNDLGKHFHNIENSGDETENEGQGSKASTWQRRRFPTVHVANIRRDLLMRQNRIQYEHQHIQYDTQQLRSMQIQVLLKEISLPLHITPKIHVLSNNTISSNLQHELMIQLGNQQEIQAKSMLGQTQYLNKEVRYGEKGVIIYYPRVTCRKGNDLPSPYLLISPLATKNEYPFPRRTKNQERIRLKIEGQNMWNDAERGLERME</sequence>
<protein>
    <submittedName>
        <fullName evidence="1">Uncharacterized protein</fullName>
    </submittedName>
</protein>
<comment type="caution">
    <text evidence="1">The sequence shown here is derived from an EMBL/GenBank/DDBJ whole genome shotgun (WGS) entry which is preliminary data.</text>
</comment>
<reference evidence="1 2" key="1">
    <citation type="submission" date="2019-03" db="EMBL/GenBank/DDBJ databases">
        <title>Single cell metagenomics reveals metabolic interactions within the superorganism composed of flagellate Streblomastix strix and complex community of Bacteroidetes bacteria on its surface.</title>
        <authorList>
            <person name="Treitli S.C."/>
            <person name="Kolisko M."/>
            <person name="Husnik F."/>
            <person name="Keeling P."/>
            <person name="Hampl V."/>
        </authorList>
    </citation>
    <scope>NUCLEOTIDE SEQUENCE [LARGE SCALE GENOMIC DNA]</scope>
    <source>
        <strain evidence="1">ST1C</strain>
    </source>
</reference>
<dbReference type="AlphaFoldDB" id="A0A5J4V7J4"/>
<organism evidence="1 2">
    <name type="scientific">Streblomastix strix</name>
    <dbReference type="NCBI Taxonomy" id="222440"/>
    <lineage>
        <taxon>Eukaryota</taxon>
        <taxon>Metamonada</taxon>
        <taxon>Preaxostyla</taxon>
        <taxon>Oxymonadida</taxon>
        <taxon>Streblomastigidae</taxon>
        <taxon>Streblomastix</taxon>
    </lineage>
</organism>
<gene>
    <name evidence="1" type="ORF">EZS28_026069</name>
</gene>
<accession>A0A5J4V7J4</accession>
<evidence type="ECO:0000313" key="1">
    <source>
        <dbReference type="EMBL" id="KAA6378403.1"/>
    </source>
</evidence>